<keyword evidence="1" id="KW-0175">Coiled coil</keyword>
<protein>
    <recommendedName>
        <fullName evidence="2">Hook C-terminal domain-containing protein</fullName>
    </recommendedName>
</protein>
<reference evidence="3 4" key="1">
    <citation type="journal article" date="2018" name="Proc. R. Soc. B">
        <title>A non-coding region near Follistatin controls head colour polymorphism in the Gouldian finch.</title>
        <authorList>
            <person name="Toomey M.B."/>
            <person name="Marques C.I."/>
            <person name="Andrade P."/>
            <person name="Araujo P.M."/>
            <person name="Sabatino S."/>
            <person name="Gazda M.A."/>
            <person name="Afonso S."/>
            <person name="Lopes R.J."/>
            <person name="Corbo J.C."/>
            <person name="Carneiro M."/>
        </authorList>
    </citation>
    <scope>NUCLEOTIDE SEQUENCE [LARGE SCALE GENOMIC DNA]</scope>
    <source>
        <strain evidence="3">Red01</strain>
        <tissue evidence="3">Muscle</tissue>
    </source>
</reference>
<name>A0A3L8Q5P6_CHLGU</name>
<dbReference type="AlphaFoldDB" id="A0A3L8Q5P6"/>
<dbReference type="GO" id="GO:0008017">
    <property type="term" value="F:microtubule binding"/>
    <property type="evidence" value="ECO:0007669"/>
    <property type="project" value="InterPro"/>
</dbReference>
<sequence length="120" mass="13753">LLDPEPTAAETYGSFDTQTRHCSYLSQEPPEEGSGQRCRELERQVAALRQVRAHLAAENRALRARLEGGAAEKLRRLQAQVEELREEKARLESGREELQARCERLELEARGLRDETELLR</sequence>
<dbReference type="GO" id="GO:0031122">
    <property type="term" value="P:cytoplasmic microtubule organization"/>
    <property type="evidence" value="ECO:0007669"/>
    <property type="project" value="InterPro"/>
</dbReference>
<accession>A0A3L8Q5P6</accession>
<dbReference type="Proteomes" id="UP000276834">
    <property type="component" value="Unassembled WGS sequence"/>
</dbReference>
<feature type="domain" description="Hook C-terminal" evidence="2">
    <location>
        <begin position="36"/>
        <end position="117"/>
    </location>
</feature>
<feature type="non-terminal residue" evidence="3">
    <location>
        <position position="1"/>
    </location>
</feature>
<evidence type="ECO:0000313" key="3">
    <source>
        <dbReference type="EMBL" id="RLV62402.1"/>
    </source>
</evidence>
<evidence type="ECO:0000256" key="1">
    <source>
        <dbReference type="SAM" id="Coils"/>
    </source>
</evidence>
<evidence type="ECO:0000313" key="4">
    <source>
        <dbReference type="Proteomes" id="UP000276834"/>
    </source>
</evidence>
<dbReference type="Pfam" id="PF05622">
    <property type="entry name" value="HOOK"/>
    <property type="match status" value="1"/>
</dbReference>
<keyword evidence="4" id="KW-1185">Reference proteome</keyword>
<comment type="caution">
    <text evidence="3">The sequence shown here is derived from an EMBL/GenBank/DDBJ whole genome shotgun (WGS) entry which is preliminary data.</text>
</comment>
<dbReference type="OrthoDB" id="49395at2759"/>
<dbReference type="InterPro" id="IPR008636">
    <property type="entry name" value="Hook_C"/>
</dbReference>
<evidence type="ECO:0000259" key="2">
    <source>
        <dbReference type="Pfam" id="PF05622"/>
    </source>
</evidence>
<organism evidence="3 4">
    <name type="scientific">Chloebia gouldiae</name>
    <name type="common">Gouldian finch</name>
    <name type="synonym">Erythrura gouldiae</name>
    <dbReference type="NCBI Taxonomy" id="44316"/>
    <lineage>
        <taxon>Eukaryota</taxon>
        <taxon>Metazoa</taxon>
        <taxon>Chordata</taxon>
        <taxon>Craniata</taxon>
        <taxon>Vertebrata</taxon>
        <taxon>Euteleostomi</taxon>
        <taxon>Archelosauria</taxon>
        <taxon>Archosauria</taxon>
        <taxon>Dinosauria</taxon>
        <taxon>Saurischia</taxon>
        <taxon>Theropoda</taxon>
        <taxon>Coelurosauria</taxon>
        <taxon>Aves</taxon>
        <taxon>Neognathae</taxon>
        <taxon>Neoaves</taxon>
        <taxon>Telluraves</taxon>
        <taxon>Australaves</taxon>
        <taxon>Passeriformes</taxon>
        <taxon>Passeroidea</taxon>
        <taxon>Passeridae</taxon>
        <taxon>Chloebia</taxon>
    </lineage>
</organism>
<dbReference type="EMBL" id="QUSF01007803">
    <property type="protein sequence ID" value="RLV62402.1"/>
    <property type="molecule type" value="Genomic_DNA"/>
</dbReference>
<feature type="coiled-coil region" evidence="1">
    <location>
        <begin position="38"/>
        <end position="115"/>
    </location>
</feature>
<proteinExistence type="predicted"/>
<gene>
    <name evidence="3" type="ORF">DV515_00019353</name>
</gene>